<organism evidence="2 3">
    <name type="scientific">Brevundimonas subvibrioides (strain ATCC 15264 / DSM 4735 / LMG 14903 / NBRC 16000 / CB 81)</name>
    <name type="common">Caulobacter subvibrioides</name>
    <dbReference type="NCBI Taxonomy" id="633149"/>
    <lineage>
        <taxon>Bacteria</taxon>
        <taxon>Pseudomonadati</taxon>
        <taxon>Pseudomonadota</taxon>
        <taxon>Alphaproteobacteria</taxon>
        <taxon>Caulobacterales</taxon>
        <taxon>Caulobacteraceae</taxon>
        <taxon>Brevundimonas</taxon>
    </lineage>
</organism>
<evidence type="ECO:0000313" key="3">
    <source>
        <dbReference type="Proteomes" id="UP000002696"/>
    </source>
</evidence>
<dbReference type="OrthoDB" id="7208558at2"/>
<dbReference type="BioCyc" id="BSUB633149:G1GM8-100-MONOMER"/>
<name>D9QIB2_BRESC</name>
<dbReference type="HOGENOM" id="CLU_2153522_0_0_5"/>
<dbReference type="STRING" id="633149.Bresu_0100"/>
<feature type="compositionally biased region" description="Basic and acidic residues" evidence="1">
    <location>
        <begin position="98"/>
        <end position="111"/>
    </location>
</feature>
<protein>
    <submittedName>
        <fullName evidence="2">Uncharacterized protein</fullName>
    </submittedName>
</protein>
<reference evidence="3" key="1">
    <citation type="journal article" date="2011" name="J. Bacteriol.">
        <title>Genome sequences of eight morphologically diverse alphaproteobacteria.</title>
        <authorList>
            <consortium name="US DOE Joint Genome Institute"/>
            <person name="Brown P.J."/>
            <person name="Kysela D.T."/>
            <person name="Buechlein A."/>
            <person name="Hemmerich C."/>
            <person name="Brun Y.V."/>
        </authorList>
    </citation>
    <scope>NUCLEOTIDE SEQUENCE [LARGE SCALE GENOMIC DNA]</scope>
    <source>
        <strain evidence="3">ATCC 15264 / DSM 4735 / LMG 14903 / NBRC 16000 / CB 81</strain>
    </source>
</reference>
<proteinExistence type="predicted"/>
<sequence length="111" mass="12638">MNDLRFALIRQGPADLDTRPIGFDSLPALARAIERDRQGRSIELVEREDFEFETDKLLHTVVEVWTLDMANGRDTRIGIAWLNESGRETLEPALRAAAPERARAEPRRRAA</sequence>
<gene>
    <name evidence="2" type="ordered locus">Bresu_0100</name>
</gene>
<evidence type="ECO:0000256" key="1">
    <source>
        <dbReference type="SAM" id="MobiDB-lite"/>
    </source>
</evidence>
<dbReference type="EMBL" id="CP002102">
    <property type="protein sequence ID" value="ADK99414.1"/>
    <property type="molecule type" value="Genomic_DNA"/>
</dbReference>
<dbReference type="AlphaFoldDB" id="D9QIB2"/>
<accession>D9QIB2</accession>
<dbReference type="RefSeq" id="WP_013267519.1">
    <property type="nucleotide sequence ID" value="NC_014375.1"/>
</dbReference>
<feature type="region of interest" description="Disordered" evidence="1">
    <location>
        <begin position="92"/>
        <end position="111"/>
    </location>
</feature>
<dbReference type="InParanoid" id="D9QIB2"/>
<dbReference type="KEGG" id="bsb:Bresu_0100"/>
<evidence type="ECO:0000313" key="2">
    <source>
        <dbReference type="EMBL" id="ADK99414.1"/>
    </source>
</evidence>
<keyword evidence="3" id="KW-1185">Reference proteome</keyword>
<dbReference type="Proteomes" id="UP000002696">
    <property type="component" value="Chromosome"/>
</dbReference>